<evidence type="ECO:0000313" key="2">
    <source>
        <dbReference type="Proteomes" id="UP001603857"/>
    </source>
</evidence>
<keyword evidence="2" id="KW-1185">Reference proteome</keyword>
<gene>
    <name evidence="1" type="ORF">Fmac_008800</name>
</gene>
<organism evidence="1 2">
    <name type="scientific">Flemingia macrophylla</name>
    <dbReference type="NCBI Taxonomy" id="520843"/>
    <lineage>
        <taxon>Eukaryota</taxon>
        <taxon>Viridiplantae</taxon>
        <taxon>Streptophyta</taxon>
        <taxon>Embryophyta</taxon>
        <taxon>Tracheophyta</taxon>
        <taxon>Spermatophyta</taxon>
        <taxon>Magnoliopsida</taxon>
        <taxon>eudicotyledons</taxon>
        <taxon>Gunneridae</taxon>
        <taxon>Pentapetalae</taxon>
        <taxon>rosids</taxon>
        <taxon>fabids</taxon>
        <taxon>Fabales</taxon>
        <taxon>Fabaceae</taxon>
        <taxon>Papilionoideae</taxon>
        <taxon>50 kb inversion clade</taxon>
        <taxon>NPAAA clade</taxon>
        <taxon>indigoferoid/millettioid clade</taxon>
        <taxon>Phaseoleae</taxon>
        <taxon>Flemingia</taxon>
    </lineage>
</organism>
<proteinExistence type="predicted"/>
<dbReference type="AlphaFoldDB" id="A0ABD1MYF0"/>
<sequence>MTRTTLDFTSTFQRHLTTAIIMPSSFPLSLTLHHHHHHYPLNSPFIIKNTITIIHQPLIALADYRQRIHHHNQEPFSHTKQGHEQAQDEADKVKNQCLLMVTSKP</sequence>
<name>A0ABD1MYF0_9FABA</name>
<dbReference type="EMBL" id="JBGMDY010000003">
    <property type="protein sequence ID" value="KAL2340860.1"/>
    <property type="molecule type" value="Genomic_DNA"/>
</dbReference>
<reference evidence="1 2" key="1">
    <citation type="submission" date="2024-08" db="EMBL/GenBank/DDBJ databases">
        <title>Insights into the chromosomal genome structure of Flemingia macrophylla.</title>
        <authorList>
            <person name="Ding Y."/>
            <person name="Zhao Y."/>
            <person name="Bi W."/>
            <person name="Wu M."/>
            <person name="Zhao G."/>
            <person name="Gong Y."/>
            <person name="Li W."/>
            <person name="Zhang P."/>
        </authorList>
    </citation>
    <scope>NUCLEOTIDE SEQUENCE [LARGE SCALE GENOMIC DNA]</scope>
    <source>
        <strain evidence="1">DYQJB</strain>
        <tissue evidence="1">Leaf</tissue>
    </source>
</reference>
<protein>
    <submittedName>
        <fullName evidence="1">Uncharacterized protein</fullName>
    </submittedName>
</protein>
<accession>A0ABD1MYF0</accession>
<dbReference type="Proteomes" id="UP001603857">
    <property type="component" value="Unassembled WGS sequence"/>
</dbReference>
<comment type="caution">
    <text evidence="1">The sequence shown here is derived from an EMBL/GenBank/DDBJ whole genome shotgun (WGS) entry which is preliminary data.</text>
</comment>
<evidence type="ECO:0000313" key="1">
    <source>
        <dbReference type="EMBL" id="KAL2340860.1"/>
    </source>
</evidence>